<evidence type="ECO:0000256" key="1">
    <source>
        <dbReference type="ARBA" id="ARBA00002190"/>
    </source>
</evidence>
<protein>
    <recommendedName>
        <fullName evidence="9">Mutator family transposase</fullName>
    </recommendedName>
</protein>
<dbReference type="RefSeq" id="WP_373311943.1">
    <property type="nucleotide sequence ID" value="NZ_BONG01000115.1"/>
</dbReference>
<dbReference type="GO" id="GO:0006313">
    <property type="term" value="P:DNA transposition"/>
    <property type="evidence" value="ECO:0007669"/>
    <property type="project" value="InterPro"/>
</dbReference>
<dbReference type="InterPro" id="IPR001207">
    <property type="entry name" value="Transposase_mutator"/>
</dbReference>
<name>A0A8J3NXX9_9ACTN</name>
<comment type="caution">
    <text evidence="7">The sequence shown here is derived from an EMBL/GenBank/DDBJ whole genome shotgun (WGS) entry which is preliminary data.</text>
</comment>
<evidence type="ECO:0000256" key="5">
    <source>
        <dbReference type="ARBA" id="ARBA00023172"/>
    </source>
</evidence>
<keyword evidence="5" id="KW-0233">DNA recombination</keyword>
<evidence type="ECO:0000256" key="2">
    <source>
        <dbReference type="ARBA" id="ARBA00010961"/>
    </source>
</evidence>
<evidence type="ECO:0000256" key="4">
    <source>
        <dbReference type="ARBA" id="ARBA00023125"/>
    </source>
</evidence>
<evidence type="ECO:0000313" key="8">
    <source>
        <dbReference type="Proteomes" id="UP000619293"/>
    </source>
</evidence>
<evidence type="ECO:0008006" key="9">
    <source>
        <dbReference type="Google" id="ProtNLM"/>
    </source>
</evidence>
<dbReference type="Proteomes" id="UP000619293">
    <property type="component" value="Unassembled WGS sequence"/>
</dbReference>
<dbReference type="Pfam" id="PF00872">
    <property type="entry name" value="Transposase_mut"/>
    <property type="match status" value="1"/>
</dbReference>
<sequence length="135" mass="14429">MIDALPAVVDDDMAKSRPTGPDSDGVDAQLIGQLVEQARAAGLQLTGEGGLLAQLTKRVLEAALEGEITDHLGYERGDPVGNNGGNSRNCEYVGVPLRFRGLTRPATGVDALVPNCRPWRSKWCLTTSARCRVSR</sequence>
<organism evidence="7 8">
    <name type="scientific">Catellatospora chokoriensis</name>
    <dbReference type="NCBI Taxonomy" id="310353"/>
    <lineage>
        <taxon>Bacteria</taxon>
        <taxon>Bacillati</taxon>
        <taxon>Actinomycetota</taxon>
        <taxon>Actinomycetes</taxon>
        <taxon>Micromonosporales</taxon>
        <taxon>Micromonosporaceae</taxon>
        <taxon>Catellatospora</taxon>
    </lineage>
</organism>
<reference evidence="7 8" key="1">
    <citation type="submission" date="2021-01" db="EMBL/GenBank/DDBJ databases">
        <title>Whole genome shotgun sequence of Catellatospora chokoriensis NBRC 107358.</title>
        <authorList>
            <person name="Komaki H."/>
            <person name="Tamura T."/>
        </authorList>
    </citation>
    <scope>NUCLEOTIDE SEQUENCE [LARGE SCALE GENOMIC DNA]</scope>
    <source>
        <strain evidence="7 8">NBRC 107358</strain>
    </source>
</reference>
<keyword evidence="3" id="KW-0815">Transposition</keyword>
<comment type="function">
    <text evidence="1">Required for the transposition of the insertion element.</text>
</comment>
<evidence type="ECO:0000313" key="7">
    <source>
        <dbReference type="EMBL" id="GIF94745.1"/>
    </source>
</evidence>
<evidence type="ECO:0000256" key="6">
    <source>
        <dbReference type="SAM" id="MobiDB-lite"/>
    </source>
</evidence>
<gene>
    <name evidence="7" type="ORF">Cch02nite_81890</name>
</gene>
<evidence type="ECO:0000256" key="3">
    <source>
        <dbReference type="ARBA" id="ARBA00022578"/>
    </source>
</evidence>
<comment type="similarity">
    <text evidence="2">Belongs to the transposase mutator family.</text>
</comment>
<proteinExistence type="inferred from homology"/>
<accession>A0A8J3NXX9</accession>
<dbReference type="GO" id="GO:0003677">
    <property type="term" value="F:DNA binding"/>
    <property type="evidence" value="ECO:0007669"/>
    <property type="project" value="UniProtKB-KW"/>
</dbReference>
<dbReference type="GO" id="GO:0004803">
    <property type="term" value="F:transposase activity"/>
    <property type="evidence" value="ECO:0007669"/>
    <property type="project" value="InterPro"/>
</dbReference>
<dbReference type="EMBL" id="BONG01000115">
    <property type="protein sequence ID" value="GIF94745.1"/>
    <property type="molecule type" value="Genomic_DNA"/>
</dbReference>
<dbReference type="AlphaFoldDB" id="A0A8J3NXX9"/>
<keyword evidence="8" id="KW-1185">Reference proteome</keyword>
<feature type="region of interest" description="Disordered" evidence="6">
    <location>
        <begin position="1"/>
        <end position="25"/>
    </location>
</feature>
<keyword evidence="4" id="KW-0238">DNA-binding</keyword>